<dbReference type="InterPro" id="IPR001509">
    <property type="entry name" value="Epimerase_deHydtase"/>
</dbReference>
<dbReference type="RefSeq" id="WP_344808866.1">
    <property type="nucleotide sequence ID" value="NZ_BAABAB010000044.1"/>
</dbReference>
<dbReference type="Pfam" id="PF01370">
    <property type="entry name" value="Epimerase"/>
    <property type="match status" value="1"/>
</dbReference>
<accession>A0ABP7APL1</accession>
<reference evidence="3" key="1">
    <citation type="journal article" date="2019" name="Int. J. Syst. Evol. Microbiol.">
        <title>The Global Catalogue of Microorganisms (GCM) 10K type strain sequencing project: providing services to taxonomists for standard genome sequencing and annotation.</title>
        <authorList>
            <consortium name="The Broad Institute Genomics Platform"/>
            <consortium name="The Broad Institute Genome Sequencing Center for Infectious Disease"/>
            <person name="Wu L."/>
            <person name="Ma J."/>
        </authorList>
    </citation>
    <scope>NUCLEOTIDE SEQUENCE [LARGE SCALE GENOMIC DNA]</scope>
    <source>
        <strain evidence="3">JCM 16929</strain>
    </source>
</reference>
<dbReference type="InterPro" id="IPR036291">
    <property type="entry name" value="NAD(P)-bd_dom_sf"/>
</dbReference>
<dbReference type="InterPro" id="IPR051783">
    <property type="entry name" value="NAD(P)-dependent_oxidoreduct"/>
</dbReference>
<proteinExistence type="predicted"/>
<keyword evidence="3" id="KW-1185">Reference proteome</keyword>
<dbReference type="PANTHER" id="PTHR48079:SF6">
    <property type="entry name" value="NAD(P)-BINDING DOMAIN-CONTAINING PROTEIN-RELATED"/>
    <property type="match status" value="1"/>
</dbReference>
<dbReference type="PANTHER" id="PTHR48079">
    <property type="entry name" value="PROTEIN YEEZ"/>
    <property type="match status" value="1"/>
</dbReference>
<feature type="domain" description="NAD-dependent epimerase/dehydratase" evidence="1">
    <location>
        <begin position="3"/>
        <end position="237"/>
    </location>
</feature>
<protein>
    <submittedName>
        <fullName evidence="2">NAD(P)-dependent oxidoreductase</fullName>
    </submittedName>
</protein>
<organism evidence="2 3">
    <name type="scientific">Microlunatus ginsengisoli</name>
    <dbReference type="NCBI Taxonomy" id="363863"/>
    <lineage>
        <taxon>Bacteria</taxon>
        <taxon>Bacillati</taxon>
        <taxon>Actinomycetota</taxon>
        <taxon>Actinomycetes</taxon>
        <taxon>Propionibacteriales</taxon>
        <taxon>Propionibacteriaceae</taxon>
        <taxon>Microlunatus</taxon>
    </lineage>
</organism>
<name>A0ABP7APL1_9ACTN</name>
<sequence length="314" mass="32987">MRVLVVGATGAMGTSLVPRLVEAGHQVLGTTRSAARVPAIQAAGGEGVVLEVLDRSAVAGALDRVRPEVVIHQATALQHLGASALRNIDRAFAETNRLRTVGTENLLAAAGPAGVRRVVAQSFTGWTNEPVGGPVKTESDPFDPSPAANARQTLAAIRRLESLVTGAPEIEGVVLRYGGFYGPGTGLAREGEQTDAIRKRMFPVVGDGGGIWSFSHIQDAAAATVAALDGPPGIFNIVDDDPAPVSVWLPFLADALGAPPPRRIPGWLARPLLGPHLFAMMTSARGSSNAKARRELDWQPTYRSWREGFVHGLG</sequence>
<gene>
    <name evidence="2" type="ORF">GCM10022236_45270</name>
</gene>
<evidence type="ECO:0000313" key="2">
    <source>
        <dbReference type="EMBL" id="GAA3637667.1"/>
    </source>
</evidence>
<dbReference type="SUPFAM" id="SSF51735">
    <property type="entry name" value="NAD(P)-binding Rossmann-fold domains"/>
    <property type="match status" value="1"/>
</dbReference>
<evidence type="ECO:0000313" key="3">
    <source>
        <dbReference type="Proteomes" id="UP001501490"/>
    </source>
</evidence>
<dbReference type="Gene3D" id="3.40.50.720">
    <property type="entry name" value="NAD(P)-binding Rossmann-like Domain"/>
    <property type="match status" value="1"/>
</dbReference>
<dbReference type="Proteomes" id="UP001501490">
    <property type="component" value="Unassembled WGS sequence"/>
</dbReference>
<dbReference type="EMBL" id="BAABAB010000044">
    <property type="protein sequence ID" value="GAA3637667.1"/>
    <property type="molecule type" value="Genomic_DNA"/>
</dbReference>
<evidence type="ECO:0000259" key="1">
    <source>
        <dbReference type="Pfam" id="PF01370"/>
    </source>
</evidence>
<comment type="caution">
    <text evidence="2">The sequence shown here is derived from an EMBL/GenBank/DDBJ whole genome shotgun (WGS) entry which is preliminary data.</text>
</comment>